<gene>
    <name evidence="3" type="ORF">J5Y06_08175</name>
</gene>
<dbReference type="PROSITE" id="PS51257">
    <property type="entry name" value="PROKAR_LIPOPROTEIN"/>
    <property type="match status" value="1"/>
</dbReference>
<feature type="compositionally biased region" description="Basic and acidic residues" evidence="1">
    <location>
        <begin position="54"/>
        <end position="67"/>
    </location>
</feature>
<proteinExistence type="predicted"/>
<dbReference type="AlphaFoldDB" id="A0A8J7RJX2"/>
<evidence type="ECO:0000313" key="3">
    <source>
        <dbReference type="EMBL" id="MBP0438621.1"/>
    </source>
</evidence>
<evidence type="ECO:0000256" key="2">
    <source>
        <dbReference type="SAM" id="SignalP"/>
    </source>
</evidence>
<feature type="region of interest" description="Disordered" evidence="1">
    <location>
        <begin position="136"/>
        <end position="226"/>
    </location>
</feature>
<feature type="chain" id="PRO_5035176062" description="Lipoprotein" evidence="2">
    <location>
        <begin position="33"/>
        <end position="226"/>
    </location>
</feature>
<evidence type="ECO:0000313" key="4">
    <source>
        <dbReference type="Proteomes" id="UP000666240"/>
    </source>
</evidence>
<keyword evidence="2" id="KW-0732">Signal</keyword>
<sequence>MTRFKAGRMACLAPVLLASALASGCLSSPTYGTDKTANEQLYEDLTGMFAVGGSRDEPIDYKPRPELVRPAPGATPALPPPQQSVASVEGGQWPESPEQRRARIRAEATANQDNPNYRPEVVPDLALSQRARQPLAFGRENEIPQNGTESNARVQREEFNRRLADQRQGNPTTRKYLSEPPLDYRAPAPTAPVGDVGEDEAVKERRAKAAARKSSGTNSWRDILPF</sequence>
<keyword evidence="4" id="KW-1185">Reference proteome</keyword>
<evidence type="ECO:0000256" key="1">
    <source>
        <dbReference type="SAM" id="MobiDB-lite"/>
    </source>
</evidence>
<feature type="region of interest" description="Disordered" evidence="1">
    <location>
        <begin position="53"/>
        <end position="100"/>
    </location>
</feature>
<feature type="compositionally biased region" description="Basic and acidic residues" evidence="1">
    <location>
        <begin position="154"/>
        <end position="165"/>
    </location>
</feature>
<name>A0A8J7RJX2_9HYPH</name>
<feature type="signal peptide" evidence="2">
    <location>
        <begin position="1"/>
        <end position="32"/>
    </location>
</feature>
<dbReference type="EMBL" id="JAGIYY010000002">
    <property type="protein sequence ID" value="MBP0438621.1"/>
    <property type="molecule type" value="Genomic_DNA"/>
</dbReference>
<evidence type="ECO:0008006" key="5">
    <source>
        <dbReference type="Google" id="ProtNLM"/>
    </source>
</evidence>
<feature type="compositionally biased region" description="Polar residues" evidence="1">
    <location>
        <begin position="143"/>
        <end position="153"/>
    </location>
</feature>
<accession>A0A8J7RJX2</accession>
<dbReference type="RefSeq" id="WP_209334650.1">
    <property type="nucleotide sequence ID" value="NZ_JAGIYY010000002.1"/>
</dbReference>
<organism evidence="3 4">
    <name type="scientific">Tianweitania sediminis</name>
    <dbReference type="NCBI Taxonomy" id="1502156"/>
    <lineage>
        <taxon>Bacteria</taxon>
        <taxon>Pseudomonadati</taxon>
        <taxon>Pseudomonadota</taxon>
        <taxon>Alphaproteobacteria</taxon>
        <taxon>Hyphomicrobiales</taxon>
        <taxon>Phyllobacteriaceae</taxon>
        <taxon>Tianweitania</taxon>
    </lineage>
</organism>
<dbReference type="Proteomes" id="UP000666240">
    <property type="component" value="Unassembled WGS sequence"/>
</dbReference>
<reference evidence="3" key="1">
    <citation type="submission" date="2021-03" db="EMBL/GenBank/DDBJ databases">
        <title>Genome sequencing and assembly of Tianweitania sediminis.</title>
        <authorList>
            <person name="Chhetri G."/>
        </authorList>
    </citation>
    <scope>NUCLEOTIDE SEQUENCE</scope>
    <source>
        <strain evidence="3">Z8</strain>
    </source>
</reference>
<comment type="caution">
    <text evidence="3">The sequence shown here is derived from an EMBL/GenBank/DDBJ whole genome shotgun (WGS) entry which is preliminary data.</text>
</comment>
<protein>
    <recommendedName>
        <fullName evidence="5">Lipoprotein</fullName>
    </recommendedName>
</protein>